<proteinExistence type="predicted"/>
<evidence type="ECO:0000313" key="3">
    <source>
        <dbReference type="EMBL" id="KZA21014.1"/>
    </source>
</evidence>
<feature type="transmembrane region" description="Helical" evidence="2">
    <location>
        <begin position="15"/>
        <end position="36"/>
    </location>
</feature>
<evidence type="ECO:0000313" key="6">
    <source>
        <dbReference type="Proteomes" id="UP000315888"/>
    </source>
</evidence>
<comment type="caution">
    <text evidence="4">The sequence shown here is derived from an EMBL/GenBank/DDBJ whole genome shotgun (WGS) entry which is preliminary data.</text>
</comment>
<dbReference type="RefSeq" id="WP_000564355.1">
    <property type="nucleotide sequence ID" value="NZ_AP031581.1"/>
</dbReference>
<evidence type="ECO:0000313" key="5">
    <source>
        <dbReference type="Proteomes" id="UP000076296"/>
    </source>
</evidence>
<accession>A0A0M3FI84</accession>
<dbReference type="EMBL" id="VHGY01000038">
    <property type="protein sequence ID" value="TPU61972.1"/>
    <property type="molecule type" value="Genomic_DNA"/>
</dbReference>
<evidence type="ECO:0000256" key="2">
    <source>
        <dbReference type="SAM" id="Phobius"/>
    </source>
</evidence>
<dbReference type="Proteomes" id="UP000315888">
    <property type="component" value="Unassembled WGS sequence"/>
</dbReference>
<reference evidence="3 5" key="1">
    <citation type="submission" date="2016-01" db="EMBL/GenBank/DDBJ databases">
        <title>Draft sequences of Acinetobacter baumannii isolates from wounded military personnel.</title>
        <authorList>
            <person name="Arivett B.A."/>
            <person name="Fiester S.E."/>
            <person name="Ream D.C."/>
            <person name="Actis L.A."/>
        </authorList>
    </citation>
    <scope>NUCLEOTIDE SEQUENCE [LARGE SCALE GENOMIC DNA]</scope>
    <source>
        <strain evidence="3 5">AB2828</strain>
    </source>
</reference>
<keyword evidence="2" id="KW-0812">Transmembrane</keyword>
<reference evidence="4 6" key="2">
    <citation type="submission" date="2019-06" db="EMBL/GenBank/DDBJ databases">
        <title>A Diverse Panel of Clinical Acinetobacter baumannii for Research Use.</title>
        <authorList>
            <person name="Mcgann P."/>
            <person name="Snesrud E."/>
            <person name="Galac M.R."/>
        </authorList>
    </citation>
    <scope>NUCLEOTIDE SEQUENCE [LARGE SCALE GENOMIC DNA]</scope>
    <source>
        <strain evidence="4 6">MRSN14237</strain>
    </source>
</reference>
<dbReference type="Proteomes" id="UP000076296">
    <property type="component" value="Unassembled WGS sequence"/>
</dbReference>
<keyword evidence="2" id="KW-1133">Transmembrane helix</keyword>
<sequence>MIDATIKAAQIQANYALISASIGAVGIILGILISWYTALHLQKVARLAETRRDVYLELIEHYSFMVNGFSKFLLDSHSWTFFFENITKFCITVDKAAFISTTETKKELYEFLESFNDNLNRRIQSVNEFMEAVEELEQLKIKRKNLTEIFNKKMELLDSLQIQNPRDERIPKILNFIDENLKESEKLEKLISDQEIDTFTKKNECHTQLREMLDEVNDLTLPITHSLRKELGAKTDIKLDYKIHQNNK</sequence>
<feature type="coiled-coil region" evidence="1">
    <location>
        <begin position="116"/>
        <end position="149"/>
    </location>
</feature>
<evidence type="ECO:0000256" key="1">
    <source>
        <dbReference type="SAM" id="Coils"/>
    </source>
</evidence>
<name>A0A0M3FI84_ACIBA</name>
<organism evidence="4 6">
    <name type="scientific">Acinetobacter baumannii</name>
    <dbReference type="NCBI Taxonomy" id="470"/>
    <lineage>
        <taxon>Bacteria</taxon>
        <taxon>Pseudomonadati</taxon>
        <taxon>Pseudomonadota</taxon>
        <taxon>Gammaproteobacteria</taxon>
        <taxon>Moraxellales</taxon>
        <taxon>Moraxellaceae</taxon>
        <taxon>Acinetobacter</taxon>
        <taxon>Acinetobacter calcoaceticus/baumannii complex</taxon>
    </lineage>
</organism>
<keyword evidence="2" id="KW-0472">Membrane</keyword>
<dbReference type="EMBL" id="LRDT01000010">
    <property type="protein sequence ID" value="KZA21014.1"/>
    <property type="molecule type" value="Genomic_DNA"/>
</dbReference>
<keyword evidence="1" id="KW-0175">Coiled coil</keyword>
<gene>
    <name evidence="4" type="ORF">FJU42_14360</name>
    <name evidence="3" type="ORF">LV35_00741</name>
</gene>
<dbReference type="AlphaFoldDB" id="A0A0M3FI84"/>
<evidence type="ECO:0000313" key="4">
    <source>
        <dbReference type="EMBL" id="TPU61972.1"/>
    </source>
</evidence>
<protein>
    <submittedName>
        <fullName evidence="4">Uncharacterized protein</fullName>
    </submittedName>
</protein>